<dbReference type="Proteomes" id="UP001431209">
    <property type="component" value="Unassembled WGS sequence"/>
</dbReference>
<gene>
    <name evidence="6" type="ORF">AKO1_013635</name>
</gene>
<name>A0AAW2YU70_9EUKA</name>
<dbReference type="Pfam" id="PF21274">
    <property type="entry name" value="Rng_hyd_C"/>
    <property type="match status" value="1"/>
</dbReference>
<dbReference type="Gene3D" id="3.50.50.60">
    <property type="entry name" value="FAD/NAD(P)-binding domain"/>
    <property type="match status" value="1"/>
</dbReference>
<comment type="similarity">
    <text evidence="2">Belongs to the PheA/TfdB FAD monooxygenase family.</text>
</comment>
<dbReference type="Gene3D" id="3.40.30.120">
    <property type="match status" value="1"/>
</dbReference>
<dbReference type="InterPro" id="IPR002938">
    <property type="entry name" value="FAD-bd"/>
</dbReference>
<keyword evidence="7" id="KW-1185">Reference proteome</keyword>
<evidence type="ECO:0000313" key="6">
    <source>
        <dbReference type="EMBL" id="KAL0480978.1"/>
    </source>
</evidence>
<dbReference type="SUPFAM" id="SSF51905">
    <property type="entry name" value="FAD/NAD(P)-binding domain"/>
    <property type="match status" value="1"/>
</dbReference>
<evidence type="ECO:0000259" key="5">
    <source>
        <dbReference type="Pfam" id="PF01494"/>
    </source>
</evidence>
<evidence type="ECO:0000256" key="3">
    <source>
        <dbReference type="ARBA" id="ARBA00022630"/>
    </source>
</evidence>
<evidence type="ECO:0000256" key="1">
    <source>
        <dbReference type="ARBA" id="ARBA00001974"/>
    </source>
</evidence>
<evidence type="ECO:0000256" key="2">
    <source>
        <dbReference type="ARBA" id="ARBA00007801"/>
    </source>
</evidence>
<accession>A0AAW2YU70</accession>
<dbReference type="GO" id="GO:0016709">
    <property type="term" value="F:oxidoreductase activity, acting on paired donors, with incorporation or reduction of molecular oxygen, NAD(P)H as one donor, and incorporation of one atom of oxygen"/>
    <property type="evidence" value="ECO:0007669"/>
    <property type="project" value="UniProtKB-ARBA"/>
</dbReference>
<proteinExistence type="inferred from homology"/>
<evidence type="ECO:0000313" key="7">
    <source>
        <dbReference type="Proteomes" id="UP001431209"/>
    </source>
</evidence>
<sequence length="495" mass="54586">MNQTDVLIVGAGPSGLTMAIELARRGISFRIVEKAETYFHGSRGKGIQPRTLEVFEDLGIVDPIKAAGMSFTFMRIHQPDGTFTDTPVFDKKEDCPHTPHPIGTLLPQFQTESILRKKLEELGGRVELDTQLDSLVQEENFITASLTTHSEQIKIQAKYLVAADGGRSTIRKSLGVQFPGASLGVRAFVADVFIKNLSRDAWHRWGQSPMESILICPLFSTNMFQVHAPISMDGEVDLSPQGITDMIKKRTKRDDIVVDEVNWSSVYTMGAHLAEKYQVGRVLLVGDAAHTHPPTGGQGLNTSIQDSYNLAWKLAAVLKGAPQDLISTYERERRPIASDMVNMTIKILEDTKKGLPMRRDRDTQQLDLCYSDDVLTLKSNTVGGHLCGKRAPDATMKTAAGPLVRVHELLKGAHWTLLGYEVSRGQIGNCEGVVVHVVGEQGDLLDEFGHFNSGYGVNSGTWVLVRPDNYVGAVVNADDIDELHLYLRKVGIKMQ</sequence>
<dbReference type="PRINTS" id="PR00420">
    <property type="entry name" value="RNGMNOXGNASE"/>
</dbReference>
<comment type="cofactor">
    <cofactor evidence="1">
        <name>FAD</name>
        <dbReference type="ChEBI" id="CHEBI:57692"/>
    </cofactor>
</comment>
<dbReference type="SUPFAM" id="SSF52833">
    <property type="entry name" value="Thioredoxin-like"/>
    <property type="match status" value="1"/>
</dbReference>
<keyword evidence="3" id="KW-0285">Flavoprotein</keyword>
<evidence type="ECO:0000256" key="4">
    <source>
        <dbReference type="ARBA" id="ARBA00022827"/>
    </source>
</evidence>
<protein>
    <submittedName>
        <fullName evidence="6">Pentachlorophenol 4-monooxygenase</fullName>
    </submittedName>
</protein>
<organism evidence="6 7">
    <name type="scientific">Acrasis kona</name>
    <dbReference type="NCBI Taxonomy" id="1008807"/>
    <lineage>
        <taxon>Eukaryota</taxon>
        <taxon>Discoba</taxon>
        <taxon>Heterolobosea</taxon>
        <taxon>Tetramitia</taxon>
        <taxon>Eutetramitia</taxon>
        <taxon>Acrasidae</taxon>
        <taxon>Acrasis</taxon>
    </lineage>
</organism>
<dbReference type="InterPro" id="IPR050641">
    <property type="entry name" value="RIFMO-like"/>
</dbReference>
<dbReference type="PANTHER" id="PTHR43004">
    <property type="entry name" value="TRK SYSTEM POTASSIUM UPTAKE PROTEIN"/>
    <property type="match status" value="1"/>
</dbReference>
<dbReference type="PANTHER" id="PTHR43004:SF19">
    <property type="entry name" value="BINDING MONOOXYGENASE, PUTATIVE (JCVI)-RELATED"/>
    <property type="match status" value="1"/>
</dbReference>
<reference evidence="6 7" key="1">
    <citation type="submission" date="2024-03" db="EMBL/GenBank/DDBJ databases">
        <title>The Acrasis kona genome and developmental transcriptomes reveal deep origins of eukaryotic multicellular pathways.</title>
        <authorList>
            <person name="Sheikh S."/>
            <person name="Fu C.-J."/>
            <person name="Brown M.W."/>
            <person name="Baldauf S.L."/>
        </authorList>
    </citation>
    <scope>NUCLEOTIDE SEQUENCE [LARGE SCALE GENOMIC DNA]</scope>
    <source>
        <strain evidence="6 7">ATCC MYA-3509</strain>
    </source>
</reference>
<dbReference type="Pfam" id="PF01494">
    <property type="entry name" value="FAD_binding_3"/>
    <property type="match status" value="1"/>
</dbReference>
<comment type="caution">
    <text evidence="6">The sequence shown here is derived from an EMBL/GenBank/DDBJ whole genome shotgun (WGS) entry which is preliminary data.</text>
</comment>
<dbReference type="EMBL" id="JAOPGA020000708">
    <property type="protein sequence ID" value="KAL0480978.1"/>
    <property type="molecule type" value="Genomic_DNA"/>
</dbReference>
<dbReference type="NCBIfam" id="NF004832">
    <property type="entry name" value="PRK06184.1"/>
    <property type="match status" value="1"/>
</dbReference>
<dbReference type="AlphaFoldDB" id="A0AAW2YU70"/>
<dbReference type="Gene3D" id="3.30.70.2450">
    <property type="match status" value="1"/>
</dbReference>
<dbReference type="GO" id="GO:0071949">
    <property type="term" value="F:FAD binding"/>
    <property type="evidence" value="ECO:0007669"/>
    <property type="project" value="InterPro"/>
</dbReference>
<feature type="domain" description="FAD-binding" evidence="5">
    <location>
        <begin position="3"/>
        <end position="342"/>
    </location>
</feature>
<keyword evidence="4" id="KW-0274">FAD</keyword>
<dbReference type="InterPro" id="IPR036249">
    <property type="entry name" value="Thioredoxin-like_sf"/>
</dbReference>
<dbReference type="InterPro" id="IPR036188">
    <property type="entry name" value="FAD/NAD-bd_sf"/>
</dbReference>